<dbReference type="Proteomes" id="UP000188605">
    <property type="component" value="Unassembled WGS sequence"/>
</dbReference>
<reference evidence="1" key="1">
    <citation type="submission" date="2016-08" db="EMBL/GenBank/DDBJ databases">
        <authorList>
            <person name="Ngugi D.K."/>
            <person name="Miyake S."/>
            <person name="Stingl U."/>
        </authorList>
    </citation>
    <scope>NUCLEOTIDE SEQUENCE</scope>
    <source>
        <strain evidence="1">SCG-B11WGA-EpuloA1</strain>
    </source>
</reference>
<evidence type="ECO:0000313" key="1">
    <source>
        <dbReference type="EMBL" id="ONI40652.1"/>
    </source>
</evidence>
<name>A0ACC8XD26_9FIRM</name>
<sequence length="176" mass="20395">MISFEKLERGNFNMYSLDKFNRYQETLVNLRFVNGSYVYVDEPFVETWDATQLREKAQNVLNAIEIGCIGFIAKYNNQVVGFAYLGHKILGSEKQYIDLIMFHVSNEFRNKGIGKIMFKLICDEARKLPVKKIYISANSAKETQEAYRALGCIFASEIQEEIAIHEPLDIQLEYIL</sequence>
<dbReference type="EMBL" id="LJDB01000047">
    <property type="protein sequence ID" value="ONI40652.1"/>
    <property type="molecule type" value="Genomic_DNA"/>
</dbReference>
<keyword evidence="2" id="KW-1185">Reference proteome</keyword>
<gene>
    <name evidence="1" type="ORF">AN396_05595</name>
</gene>
<accession>A0ACC8XD26</accession>
<organism evidence="1 2">
    <name type="scientific">Candidatus Epulonipiscium fishelsonii</name>
    <dbReference type="NCBI Taxonomy" id="77094"/>
    <lineage>
        <taxon>Bacteria</taxon>
        <taxon>Bacillati</taxon>
        <taxon>Bacillota</taxon>
        <taxon>Clostridia</taxon>
        <taxon>Lachnospirales</taxon>
        <taxon>Lachnospiraceae</taxon>
        <taxon>Candidatus Epulonipiscium</taxon>
    </lineage>
</organism>
<proteinExistence type="predicted"/>
<evidence type="ECO:0000313" key="2">
    <source>
        <dbReference type="Proteomes" id="UP000188605"/>
    </source>
</evidence>
<protein>
    <submittedName>
        <fullName evidence="1">Uncharacterized protein</fullName>
    </submittedName>
</protein>
<comment type="caution">
    <text evidence="1">The sequence shown here is derived from an EMBL/GenBank/DDBJ whole genome shotgun (WGS) entry which is preliminary data.</text>
</comment>